<evidence type="ECO:0000259" key="2">
    <source>
        <dbReference type="Pfam" id="PF00561"/>
    </source>
</evidence>
<dbReference type="AlphaFoldDB" id="A0A223P166"/>
<protein>
    <submittedName>
        <fullName evidence="3">Non-heme bromoperoxidase BpoC, putative</fullName>
    </submittedName>
</protein>
<reference evidence="3 4" key="1">
    <citation type="submission" date="2017-08" db="EMBL/GenBank/DDBJ databases">
        <title>Complete genome sequence of Mucilaginibacter sp. strain BJC16-A31.</title>
        <authorList>
            <consortium name="Henan University of Science and Technology"/>
            <person name="You X."/>
        </authorList>
    </citation>
    <scope>NUCLEOTIDE SEQUENCE [LARGE SCALE GENOMIC DNA]</scope>
    <source>
        <strain evidence="3 4">BJC16-A31</strain>
    </source>
</reference>
<sequence>MIEPLSKNFKTIALDCRGHGQSDKPSQFTITDHANDILAIMDHFGIKKAHLLGVSMGSYIAQLVAITAPERIDKLILTVTKSNGLTSSIQRLFKENEAAIKGLDMHFTILKLLKYMVYDAELMKNHLEIFETTLSPEQFNAANKAIGAFDFRNDLSKITAKTLVISGKYDGLNPPADGREVASLIKNAIFVEMEYSGHAPMFEEPGTYVNIIEHFLLK</sequence>
<dbReference type="Pfam" id="PF00561">
    <property type="entry name" value="Abhydrolase_1"/>
    <property type="match status" value="1"/>
</dbReference>
<dbReference type="PANTHER" id="PTHR43798">
    <property type="entry name" value="MONOACYLGLYCEROL LIPASE"/>
    <property type="match status" value="1"/>
</dbReference>
<feature type="domain" description="AB hydrolase-1" evidence="2">
    <location>
        <begin position="1"/>
        <end position="80"/>
    </location>
</feature>
<evidence type="ECO:0000256" key="1">
    <source>
        <dbReference type="ARBA" id="ARBA00022801"/>
    </source>
</evidence>
<organism evidence="3 4">
    <name type="scientific">Mucilaginibacter xinganensis</name>
    <dbReference type="NCBI Taxonomy" id="1234841"/>
    <lineage>
        <taxon>Bacteria</taxon>
        <taxon>Pseudomonadati</taxon>
        <taxon>Bacteroidota</taxon>
        <taxon>Sphingobacteriia</taxon>
        <taxon>Sphingobacteriales</taxon>
        <taxon>Sphingobacteriaceae</taxon>
        <taxon>Mucilaginibacter</taxon>
    </lineage>
</organism>
<dbReference type="Gene3D" id="3.40.50.1820">
    <property type="entry name" value="alpha/beta hydrolase"/>
    <property type="match status" value="1"/>
</dbReference>
<keyword evidence="4" id="KW-1185">Reference proteome</keyword>
<keyword evidence="3" id="KW-0575">Peroxidase</keyword>
<dbReference type="InterPro" id="IPR029058">
    <property type="entry name" value="AB_hydrolase_fold"/>
</dbReference>
<proteinExistence type="predicted"/>
<keyword evidence="3" id="KW-0560">Oxidoreductase</keyword>
<dbReference type="GO" id="GO:0016020">
    <property type="term" value="C:membrane"/>
    <property type="evidence" value="ECO:0007669"/>
    <property type="project" value="TreeGrafter"/>
</dbReference>
<dbReference type="KEGG" id="muc:MuYL_3998"/>
<dbReference type="PANTHER" id="PTHR43798:SF31">
    <property type="entry name" value="AB HYDROLASE SUPERFAMILY PROTEIN YCLE"/>
    <property type="match status" value="1"/>
</dbReference>
<keyword evidence="1" id="KW-0378">Hydrolase</keyword>
<accession>A0A223P166</accession>
<dbReference type="SUPFAM" id="SSF53474">
    <property type="entry name" value="alpha/beta-Hydrolases"/>
    <property type="match status" value="1"/>
</dbReference>
<dbReference type="InterPro" id="IPR050266">
    <property type="entry name" value="AB_hydrolase_sf"/>
</dbReference>
<dbReference type="PRINTS" id="PR00111">
    <property type="entry name" value="ABHYDROLASE"/>
</dbReference>
<dbReference type="GO" id="GO:0004601">
    <property type="term" value="F:peroxidase activity"/>
    <property type="evidence" value="ECO:0007669"/>
    <property type="project" value="UniProtKB-KW"/>
</dbReference>
<dbReference type="Proteomes" id="UP000215002">
    <property type="component" value="Chromosome"/>
</dbReference>
<evidence type="ECO:0000313" key="4">
    <source>
        <dbReference type="Proteomes" id="UP000215002"/>
    </source>
</evidence>
<evidence type="ECO:0000313" key="3">
    <source>
        <dbReference type="EMBL" id="ASU35883.1"/>
    </source>
</evidence>
<dbReference type="GO" id="GO:0016787">
    <property type="term" value="F:hydrolase activity"/>
    <property type="evidence" value="ECO:0007669"/>
    <property type="project" value="UniProtKB-KW"/>
</dbReference>
<gene>
    <name evidence="3" type="ORF">MuYL_3998</name>
</gene>
<dbReference type="InterPro" id="IPR000073">
    <property type="entry name" value="AB_hydrolase_1"/>
</dbReference>
<name>A0A223P166_9SPHI</name>
<dbReference type="EMBL" id="CP022743">
    <property type="protein sequence ID" value="ASU35883.1"/>
    <property type="molecule type" value="Genomic_DNA"/>
</dbReference>